<sequence>MAENLPKLQASRGGYRSHLTQTLKKADIILNRESPTEVNLISMKNILEQLLRKKNILREIDEKIATLLERPDDIEKEIFDSKIGIIRRVLDAMLAELRPRQLTHEILSTFMAEATAIVNARPIAALLSDINDPQPLSPAMLLTIKSRPPPGNFLSPDLYANRCWRRVQYLADQLWLQWRREYLQNLQPRRKWYDARRDLAPGDVVLMKEDGQNRSDWPMRRVTKAIKSADDKVRKVSLRIARVLRESVPTPHQRAHPAGSSRGPVTDPSTTAEN</sequence>
<accession>A0A2B4RJ12</accession>
<dbReference type="InterPro" id="IPR040676">
    <property type="entry name" value="DUF5641"/>
</dbReference>
<feature type="domain" description="DUF5641" evidence="2">
    <location>
        <begin position="164"/>
        <end position="242"/>
    </location>
</feature>
<feature type="region of interest" description="Disordered" evidence="1">
    <location>
        <begin position="246"/>
        <end position="274"/>
    </location>
</feature>
<evidence type="ECO:0000313" key="4">
    <source>
        <dbReference type="Proteomes" id="UP000225706"/>
    </source>
</evidence>
<evidence type="ECO:0000256" key="1">
    <source>
        <dbReference type="SAM" id="MobiDB-lite"/>
    </source>
</evidence>
<keyword evidence="4" id="KW-1185">Reference proteome</keyword>
<proteinExistence type="predicted"/>
<evidence type="ECO:0000313" key="3">
    <source>
        <dbReference type="EMBL" id="PFX17601.1"/>
    </source>
</evidence>
<protein>
    <recommendedName>
        <fullName evidence="2">DUF5641 domain-containing protein</fullName>
    </recommendedName>
</protein>
<name>A0A2B4RJ12_STYPI</name>
<dbReference type="Pfam" id="PF18701">
    <property type="entry name" value="DUF5641"/>
    <property type="match status" value="1"/>
</dbReference>
<dbReference type="EMBL" id="LSMT01000463">
    <property type="protein sequence ID" value="PFX17601.1"/>
    <property type="molecule type" value="Genomic_DNA"/>
</dbReference>
<organism evidence="3 4">
    <name type="scientific">Stylophora pistillata</name>
    <name type="common">Smooth cauliflower coral</name>
    <dbReference type="NCBI Taxonomy" id="50429"/>
    <lineage>
        <taxon>Eukaryota</taxon>
        <taxon>Metazoa</taxon>
        <taxon>Cnidaria</taxon>
        <taxon>Anthozoa</taxon>
        <taxon>Hexacorallia</taxon>
        <taxon>Scleractinia</taxon>
        <taxon>Astrocoeniina</taxon>
        <taxon>Pocilloporidae</taxon>
        <taxon>Stylophora</taxon>
    </lineage>
</organism>
<dbReference type="PANTHER" id="PTHR47331">
    <property type="entry name" value="PHD-TYPE DOMAIN-CONTAINING PROTEIN"/>
    <property type="match status" value="1"/>
</dbReference>
<gene>
    <name evidence="3" type="ORF">AWC38_SpisGene18071</name>
</gene>
<dbReference type="STRING" id="50429.A0A2B4RJ12"/>
<reference evidence="4" key="1">
    <citation type="journal article" date="2017" name="bioRxiv">
        <title>Comparative analysis of the genomes of Stylophora pistillata and Acropora digitifera provides evidence for extensive differences between species of corals.</title>
        <authorList>
            <person name="Voolstra C.R."/>
            <person name="Li Y."/>
            <person name="Liew Y.J."/>
            <person name="Baumgarten S."/>
            <person name="Zoccola D."/>
            <person name="Flot J.-F."/>
            <person name="Tambutte S."/>
            <person name="Allemand D."/>
            <person name="Aranda M."/>
        </authorList>
    </citation>
    <scope>NUCLEOTIDE SEQUENCE [LARGE SCALE GENOMIC DNA]</scope>
</reference>
<evidence type="ECO:0000259" key="2">
    <source>
        <dbReference type="Pfam" id="PF18701"/>
    </source>
</evidence>
<dbReference type="Proteomes" id="UP000225706">
    <property type="component" value="Unassembled WGS sequence"/>
</dbReference>
<comment type="caution">
    <text evidence="3">The sequence shown here is derived from an EMBL/GenBank/DDBJ whole genome shotgun (WGS) entry which is preliminary data.</text>
</comment>
<dbReference type="PANTHER" id="PTHR47331:SF6">
    <property type="entry name" value="DOUBLECORTIN DOMAIN-CONTAINING PROTEIN"/>
    <property type="match status" value="1"/>
</dbReference>
<dbReference type="AlphaFoldDB" id="A0A2B4RJ12"/>